<reference evidence="6 7" key="1">
    <citation type="submission" date="2018-08" db="EMBL/GenBank/DDBJ databases">
        <title>Survival mechanisms of Campylobacter hepaticus identified by genomic analysis and comparative transcriptomic analysis of in vivo and in vitro derived bacteria.</title>
        <authorList>
            <person name="Van T.T.H."/>
            <person name="Moore R.J."/>
        </authorList>
    </citation>
    <scope>NUCLEOTIDE SEQUENCE [LARGE SCALE GENOMIC DNA]</scope>
    <source>
        <strain evidence="6 7">54L</strain>
    </source>
</reference>
<accession>A0A424YZ04</accession>
<dbReference type="Pfam" id="PF00755">
    <property type="entry name" value="Carn_acyltransf"/>
    <property type="match status" value="1"/>
</dbReference>
<proteinExistence type="inferred from homology"/>
<sequence>MMKLPIPSLKTTKANFIKHALAYPSFDKNLIDRFFDNSAIKLQKLLQNYDLHMNSSYLERNWTKSYLKTREPLSIASNFCFKLPKQYDLNDFIYTFAKLIKAYDNNELEFITSRGNKLFKRQFEILKGGCRVPKSTCDEFNLSFKNTNYISILHNNNLYKADVLSTLSGIKMEFKKEKRDISFAHLSFCNSDEAARLYDQYEEYNVFFNTIENSRFNISIINKEFNNFDKEQHYMLYLAPIYHYKTLNFIYNESTKNIYVNTEHSFLDGGTIAFILEWIYNNLQSPTHFVKAHYIKQYYDNAYINTIKKNLNKYTNLSANGTFSCKLESEKSAEFSKDFILQAAIVYACKNIYKRYVSQYEAVDVREYDYGRTECVRAISTQLQKALDSFKKQDFLLANKEHKIRIKSCKKGQGIDRHLFGLKIMNRGINDIVANKFFNSKMYEDVCKTIISTSSLGKNDYIDIFYFHPVHSDGLGISYACVDNEYYFSCTYFNENKFNLFKKFVCEFFTKFKFV</sequence>
<dbReference type="InterPro" id="IPR000542">
    <property type="entry name" value="Carn_acyl_trans"/>
</dbReference>
<keyword evidence="3" id="KW-0012">Acyltransferase</keyword>
<dbReference type="Gene3D" id="3.30.559.10">
    <property type="entry name" value="Chloramphenicol acetyltransferase-like domain"/>
    <property type="match status" value="1"/>
</dbReference>
<dbReference type="InterPro" id="IPR023213">
    <property type="entry name" value="CAT-like_dom_sf"/>
</dbReference>
<name>A0A424YZ04_9BACT</name>
<gene>
    <name evidence="6" type="ORF">DZD40_06755</name>
</gene>
<dbReference type="Gene3D" id="3.30.559.70">
    <property type="entry name" value="Choline/Carnitine o-acyltransferase, domain 2"/>
    <property type="match status" value="1"/>
</dbReference>
<dbReference type="InterPro" id="IPR042231">
    <property type="entry name" value="Cho/carn_acyl_trans_2"/>
</dbReference>
<feature type="active site" description="Proton acceptor" evidence="4">
    <location>
        <position position="264"/>
    </location>
</feature>
<dbReference type="Proteomes" id="UP000286095">
    <property type="component" value="Unassembled WGS sequence"/>
</dbReference>
<evidence type="ECO:0000256" key="2">
    <source>
        <dbReference type="ARBA" id="ARBA00022679"/>
    </source>
</evidence>
<dbReference type="PANTHER" id="PTHR22589">
    <property type="entry name" value="CARNITINE O-ACYLTRANSFERASE"/>
    <property type="match status" value="1"/>
</dbReference>
<evidence type="ECO:0000259" key="5">
    <source>
        <dbReference type="Pfam" id="PF00755"/>
    </source>
</evidence>
<protein>
    <recommendedName>
        <fullName evidence="5">Choline/carnitine acyltransferase domain-containing protein</fullName>
    </recommendedName>
</protein>
<dbReference type="SUPFAM" id="SSF52777">
    <property type="entry name" value="CoA-dependent acyltransferases"/>
    <property type="match status" value="2"/>
</dbReference>
<comment type="caution">
    <text evidence="6">The sequence shown here is derived from an EMBL/GenBank/DDBJ whole genome shotgun (WGS) entry which is preliminary data.</text>
</comment>
<evidence type="ECO:0000256" key="3">
    <source>
        <dbReference type="ARBA" id="ARBA00023315"/>
    </source>
</evidence>
<comment type="similarity">
    <text evidence="1">Belongs to the carnitine/choline acetyltransferase family.</text>
</comment>
<organism evidence="6 7">
    <name type="scientific">Campylobacter hepaticus</name>
    <dbReference type="NCBI Taxonomy" id="1813019"/>
    <lineage>
        <taxon>Bacteria</taxon>
        <taxon>Pseudomonadati</taxon>
        <taxon>Campylobacterota</taxon>
        <taxon>Epsilonproteobacteria</taxon>
        <taxon>Campylobacterales</taxon>
        <taxon>Campylobacteraceae</taxon>
        <taxon>Campylobacter</taxon>
    </lineage>
</organism>
<dbReference type="AlphaFoldDB" id="A0A424YZ04"/>
<evidence type="ECO:0000256" key="1">
    <source>
        <dbReference type="ARBA" id="ARBA00005232"/>
    </source>
</evidence>
<feature type="domain" description="Choline/carnitine acyltransferase" evidence="5">
    <location>
        <begin position="4"/>
        <end position="503"/>
    </location>
</feature>
<evidence type="ECO:0000256" key="4">
    <source>
        <dbReference type="PIRSR" id="PIRSR600542-1"/>
    </source>
</evidence>
<evidence type="ECO:0000313" key="6">
    <source>
        <dbReference type="EMBL" id="RQD86373.1"/>
    </source>
</evidence>
<dbReference type="RefSeq" id="WP_124134217.1">
    <property type="nucleotide sequence ID" value="NZ_QURW01000019.1"/>
</dbReference>
<keyword evidence="2" id="KW-0808">Transferase</keyword>
<dbReference type="EMBL" id="QURW01000019">
    <property type="protein sequence ID" value="RQD86373.1"/>
    <property type="molecule type" value="Genomic_DNA"/>
</dbReference>
<evidence type="ECO:0000313" key="7">
    <source>
        <dbReference type="Proteomes" id="UP000286095"/>
    </source>
</evidence>
<dbReference type="GO" id="GO:0016746">
    <property type="term" value="F:acyltransferase activity"/>
    <property type="evidence" value="ECO:0007669"/>
    <property type="project" value="UniProtKB-KW"/>
</dbReference>
<dbReference type="InterPro" id="IPR039551">
    <property type="entry name" value="Cho/carn_acyl_trans"/>
</dbReference>